<sequence>MPTLRKVHGSENRFFILDRTQFDPEPTLNQISRLAVQLKQSDDDRFNDIDGILVVDHSDHPGCAGKMTVVNADGSIASMCGNGLRTVARYLAEQSGQTKFLVETQDADLHVEQAETLAPEVPAFGVEIAPVRFNAADFPFAELDGDTVLNRPLPQLVPDLDFTAIAVPNPHLISFMDHETLTGDLQAQLGPYLNGQNPYFPDGVNLNFAEILGPDELFVKTYERGVGFTNACGTGMTATSLAYVLNHDQGDFDHVVTVYNPGGMVKVHVARTGQDYALRLIANATILGNWTIGDNALLNGQFDQGDYQPTTEEIAYQNWVKSLQTN</sequence>
<dbReference type="SUPFAM" id="SSF54506">
    <property type="entry name" value="Diaminopimelate epimerase-like"/>
    <property type="match status" value="2"/>
</dbReference>
<feature type="active site" evidence="9">
    <location>
        <position position="80"/>
    </location>
</feature>
<feature type="binding site" evidence="8">
    <location>
        <position position="71"/>
    </location>
    <ligand>
        <name>substrate</name>
    </ligand>
</feature>
<feature type="binding site" evidence="8">
    <location>
        <position position="205"/>
    </location>
    <ligand>
        <name>substrate</name>
    </ligand>
</feature>
<dbReference type="GO" id="GO:0005829">
    <property type="term" value="C:cytosol"/>
    <property type="evidence" value="ECO:0007669"/>
    <property type="project" value="TreeGrafter"/>
</dbReference>
<evidence type="ECO:0000256" key="7">
    <source>
        <dbReference type="ARBA" id="ARBA00051712"/>
    </source>
</evidence>
<dbReference type="GO" id="GO:0009089">
    <property type="term" value="P:lysine biosynthetic process via diaminopimelate"/>
    <property type="evidence" value="ECO:0007669"/>
    <property type="project" value="UniProtKB-UniRule"/>
</dbReference>
<dbReference type="Pfam" id="PF01678">
    <property type="entry name" value="DAP_epimerase"/>
    <property type="match status" value="2"/>
</dbReference>
<comment type="catalytic activity">
    <reaction evidence="7 8">
        <text>(2S,6S)-2,6-diaminopimelate = meso-2,6-diaminopimelate</text>
        <dbReference type="Rhea" id="RHEA:15393"/>
        <dbReference type="ChEBI" id="CHEBI:57609"/>
        <dbReference type="ChEBI" id="CHEBI:57791"/>
        <dbReference type="EC" id="5.1.1.7"/>
    </reaction>
</comment>
<feature type="binding site" evidence="8">
    <location>
        <begin position="233"/>
        <end position="234"/>
    </location>
    <ligand>
        <name>substrate</name>
    </ligand>
</feature>
<evidence type="ECO:0000256" key="6">
    <source>
        <dbReference type="ARBA" id="ARBA00023235"/>
    </source>
</evidence>
<evidence type="ECO:0000256" key="4">
    <source>
        <dbReference type="ARBA" id="ARBA00022605"/>
    </source>
</evidence>
<feature type="active site" description="Proton acceptor" evidence="8">
    <location>
        <position position="232"/>
    </location>
</feature>
<dbReference type="GO" id="GO:0008837">
    <property type="term" value="F:diaminopimelate epimerase activity"/>
    <property type="evidence" value="ECO:0007669"/>
    <property type="project" value="UniProtKB-UniRule"/>
</dbReference>
<comment type="subcellular location">
    <subcellularLocation>
        <location evidence="8">Cytoplasm</location>
    </subcellularLocation>
</comment>
<keyword evidence="5 8" id="KW-0457">Lysine biosynthesis</keyword>
<dbReference type="Proteomes" id="UP001055911">
    <property type="component" value="Chromosome"/>
</dbReference>
<feature type="active site" description="Proton donor" evidence="8">
    <location>
        <position position="80"/>
    </location>
</feature>
<evidence type="ECO:0000313" key="11">
    <source>
        <dbReference type="Proteomes" id="UP001055911"/>
    </source>
</evidence>
<reference evidence="10" key="1">
    <citation type="submission" date="2022-05" db="EMBL/GenBank/DDBJ databases">
        <authorList>
            <person name="Oliphant S.A."/>
            <person name="Watson-Haigh N.S."/>
            <person name="Sumby K.M."/>
            <person name="Gardner J.M."/>
            <person name="Jiranek V."/>
        </authorList>
    </citation>
    <scope>NUCLEOTIDE SEQUENCE</scope>
    <source>
        <strain evidence="10">KI4_B1</strain>
    </source>
</reference>
<comment type="similarity">
    <text evidence="2 8">Belongs to the diaminopimelate epimerase family.</text>
</comment>
<evidence type="ECO:0000256" key="8">
    <source>
        <dbReference type="HAMAP-Rule" id="MF_00197"/>
    </source>
</evidence>
<evidence type="ECO:0000313" key="10">
    <source>
        <dbReference type="EMBL" id="USS88989.1"/>
    </source>
</evidence>
<evidence type="ECO:0000256" key="3">
    <source>
        <dbReference type="ARBA" id="ARBA00013080"/>
    </source>
</evidence>
<dbReference type="EC" id="5.1.1.7" evidence="3 8"/>
<comment type="pathway">
    <text evidence="1 8">Amino-acid biosynthesis; L-lysine biosynthesis via DAP pathway; DL-2,6-diaminopimelate from LL-2,6-diaminopimelate: step 1/1.</text>
</comment>
<protein>
    <recommendedName>
        <fullName evidence="3 8">Diaminopimelate epimerase</fullName>
        <shortName evidence="8">DAP epimerase</shortName>
        <ecNumber evidence="3 8">5.1.1.7</ecNumber>
    </recommendedName>
    <alternativeName>
        <fullName evidence="8">PLP-independent amino acid racemase</fullName>
    </alternativeName>
</protein>
<dbReference type="Gene3D" id="3.10.310.10">
    <property type="entry name" value="Diaminopimelate Epimerase, Chain A, domain 1"/>
    <property type="match status" value="2"/>
</dbReference>
<gene>
    <name evidence="8 10" type="primary">dapF</name>
    <name evidence="10" type="ORF">M3M40_05740</name>
</gene>
<dbReference type="AlphaFoldDB" id="A0A9Q8ZP37"/>
<proteinExistence type="inferred from homology"/>
<feature type="binding site" evidence="8">
    <location>
        <position position="12"/>
    </location>
    <ligand>
        <name>substrate</name>
    </ligand>
</feature>
<evidence type="ECO:0000256" key="5">
    <source>
        <dbReference type="ARBA" id="ARBA00023154"/>
    </source>
</evidence>
<feature type="site" description="Could be important to modulate the pK values of the two catalytic cysteine residues" evidence="8">
    <location>
        <position position="171"/>
    </location>
</feature>
<evidence type="ECO:0000256" key="1">
    <source>
        <dbReference type="ARBA" id="ARBA00005196"/>
    </source>
</evidence>
<dbReference type="RefSeq" id="WP_252766506.1">
    <property type="nucleotide sequence ID" value="NZ_CP097119.1"/>
</dbReference>
<dbReference type="PANTHER" id="PTHR31689:SF0">
    <property type="entry name" value="DIAMINOPIMELATE EPIMERASE"/>
    <property type="match status" value="1"/>
</dbReference>
<dbReference type="InterPro" id="IPR001653">
    <property type="entry name" value="DAP_epimerase_DapF"/>
</dbReference>
<comment type="subunit">
    <text evidence="8">Homodimer.</text>
</comment>
<organism evidence="10 11">
    <name type="scientific">Fructilactobacillus cliffordii</name>
    <dbReference type="NCBI Taxonomy" id="2940299"/>
    <lineage>
        <taxon>Bacteria</taxon>
        <taxon>Bacillati</taxon>
        <taxon>Bacillota</taxon>
        <taxon>Bacilli</taxon>
        <taxon>Lactobacillales</taxon>
        <taxon>Lactobacillaceae</taxon>
        <taxon>Fructilactobacillus</taxon>
    </lineage>
</organism>
<keyword evidence="6 8" id="KW-0413">Isomerase</keyword>
<name>A0A9Q8ZP37_9LACO</name>
<dbReference type="InterPro" id="IPR018510">
    <property type="entry name" value="DAP_epimerase_AS"/>
</dbReference>
<keyword evidence="11" id="KW-1185">Reference proteome</keyword>
<dbReference type="PANTHER" id="PTHR31689">
    <property type="entry name" value="DIAMINOPIMELATE EPIMERASE, CHLOROPLASTIC"/>
    <property type="match status" value="1"/>
</dbReference>
<dbReference type="EMBL" id="CP097119">
    <property type="protein sequence ID" value="USS88989.1"/>
    <property type="molecule type" value="Genomic_DNA"/>
</dbReference>
<evidence type="ECO:0000256" key="2">
    <source>
        <dbReference type="ARBA" id="ARBA00010219"/>
    </source>
</evidence>
<keyword evidence="8" id="KW-0963">Cytoplasm</keyword>
<dbReference type="HAMAP" id="MF_00197">
    <property type="entry name" value="DAP_epimerase"/>
    <property type="match status" value="1"/>
</dbReference>
<keyword evidence="4 8" id="KW-0028">Amino-acid biosynthesis</keyword>
<feature type="site" description="Could be important to modulate the pK values of the two catalytic cysteine residues" evidence="8">
    <location>
        <position position="223"/>
    </location>
</feature>
<dbReference type="PROSITE" id="PS01326">
    <property type="entry name" value="DAP_EPIMERASE"/>
    <property type="match status" value="1"/>
</dbReference>
<comment type="function">
    <text evidence="8">Catalyzes the stereoinversion of LL-2,6-diaminopimelate (L,L-DAP) to meso-diaminopimelate (meso-DAP), a precursor of L-lysine and an essential component of the bacterial peptidoglycan.</text>
</comment>
<dbReference type="NCBIfam" id="TIGR00652">
    <property type="entry name" value="DapF"/>
    <property type="match status" value="1"/>
</dbReference>
<evidence type="ECO:0000256" key="9">
    <source>
        <dbReference type="PROSITE-ProRule" id="PRU10125"/>
    </source>
</evidence>
<accession>A0A9Q8ZP37</accession>
<feature type="binding site" evidence="8">
    <location>
        <begin position="81"/>
        <end position="82"/>
    </location>
    <ligand>
        <name>substrate</name>
    </ligand>
</feature>
<feature type="binding site" evidence="8">
    <location>
        <position position="169"/>
    </location>
    <ligand>
        <name>substrate</name>
    </ligand>
</feature>
<feature type="binding site" evidence="8">
    <location>
        <begin position="223"/>
        <end position="224"/>
    </location>
    <ligand>
        <name>substrate</name>
    </ligand>
</feature>
<comment type="caution">
    <text evidence="8">Lacks conserved residue(s) required for the propagation of feature annotation.</text>
</comment>